<dbReference type="GeneID" id="75068594"/>
<dbReference type="Proteomes" id="UP000477010">
    <property type="component" value="Unassembled WGS sequence"/>
</dbReference>
<accession>A0A2A6ZME9</accession>
<dbReference type="OrthoDB" id="1957155at2"/>
<dbReference type="EMBL" id="PRKZ01000002">
    <property type="protein sequence ID" value="RAW51125.1"/>
    <property type="molecule type" value="Genomic_DNA"/>
</dbReference>
<dbReference type="EMBL" id="WKQE01000025">
    <property type="protein sequence ID" value="MSC81813.1"/>
    <property type="molecule type" value="Genomic_DNA"/>
</dbReference>
<dbReference type="RefSeq" id="WP_005924630.1">
    <property type="nucleotide sequence ID" value="NZ_CABKNH010000002.1"/>
</dbReference>
<protein>
    <submittedName>
        <fullName evidence="3">Uncharacterized protein</fullName>
    </submittedName>
</protein>
<gene>
    <name evidence="5" type="ORF">C4N25_03730</name>
    <name evidence="3" type="ORF">CGS55_01015</name>
    <name evidence="4" type="ORF">CGS58_08930</name>
    <name evidence="2" type="ORF">GKD85_13580</name>
</gene>
<feature type="transmembrane region" description="Helical" evidence="1">
    <location>
        <begin position="58"/>
        <end position="78"/>
    </location>
</feature>
<dbReference type="Proteomes" id="UP000220005">
    <property type="component" value="Unassembled WGS sequence"/>
</dbReference>
<proteinExistence type="predicted"/>
<reference evidence="5 8" key="3">
    <citation type="submission" date="2018-02" db="EMBL/GenBank/DDBJ databases">
        <title>Complete genome sequencing of Faecalibacterium prausnitzii strains isolated from the human gut.</title>
        <authorList>
            <person name="Fitzgerald B.C."/>
            <person name="Shkoporov A.N."/>
            <person name="Ross P.R."/>
            <person name="Hill C."/>
        </authorList>
    </citation>
    <scope>NUCLEOTIDE SEQUENCE [LARGE SCALE GENOMIC DNA]</scope>
    <source>
        <strain evidence="5 8">APC942/8-14-2</strain>
    </source>
</reference>
<dbReference type="AlphaFoldDB" id="A0A2A6ZME9"/>
<organism evidence="3 6">
    <name type="scientific">Faecalibacterium prausnitzii</name>
    <dbReference type="NCBI Taxonomy" id="853"/>
    <lineage>
        <taxon>Bacteria</taxon>
        <taxon>Bacillati</taxon>
        <taxon>Bacillota</taxon>
        <taxon>Clostridia</taxon>
        <taxon>Eubacteriales</taxon>
        <taxon>Oscillospiraceae</taxon>
        <taxon>Faecalibacterium</taxon>
    </lineage>
</organism>
<keyword evidence="1" id="KW-1133">Transmembrane helix</keyword>
<dbReference type="EMBL" id="NMTY01000017">
    <property type="protein sequence ID" value="PDX81081.1"/>
    <property type="molecule type" value="Genomic_DNA"/>
</dbReference>
<comment type="caution">
    <text evidence="3">The sequence shown here is derived from an EMBL/GenBank/DDBJ whole genome shotgun (WGS) entry which is preliminary data.</text>
</comment>
<reference evidence="2 9" key="4">
    <citation type="journal article" date="2019" name="Nat. Med.">
        <title>A library of human gut bacterial isolates paired with longitudinal multiomics data enables mechanistic microbiome research.</title>
        <authorList>
            <person name="Poyet M."/>
            <person name="Groussin M."/>
            <person name="Gibbons S.M."/>
            <person name="Avila-Pacheco J."/>
            <person name="Jiang X."/>
            <person name="Kearney S.M."/>
            <person name="Perrotta A.R."/>
            <person name="Berdy B."/>
            <person name="Zhao S."/>
            <person name="Lieberman T.D."/>
            <person name="Swanson P.K."/>
            <person name="Smith M."/>
            <person name="Roesemann S."/>
            <person name="Alexander J.E."/>
            <person name="Rich S.A."/>
            <person name="Livny J."/>
            <person name="Vlamakis H."/>
            <person name="Clish C."/>
            <person name="Bullock K."/>
            <person name="Deik A."/>
            <person name="Scott J."/>
            <person name="Pierce K.A."/>
            <person name="Xavier R.J."/>
            <person name="Alm E.J."/>
        </authorList>
    </citation>
    <scope>NUCLEOTIDE SEQUENCE [LARGE SCALE GENOMIC DNA]</scope>
    <source>
        <strain evidence="2 9">BIOML-B9</strain>
    </source>
</reference>
<reference evidence="3" key="2">
    <citation type="submission" date="2017-07" db="EMBL/GenBank/DDBJ databases">
        <authorList>
            <person name="Sun Z.S."/>
            <person name="Albrecht U."/>
            <person name="Echele G."/>
            <person name="Lee C.C."/>
        </authorList>
    </citation>
    <scope>NUCLEOTIDE SEQUENCE</scope>
    <source>
        <strain evidence="3">CNCM I 4546</strain>
        <strain evidence="4">CNCM I 4575</strain>
    </source>
</reference>
<evidence type="ECO:0000256" key="1">
    <source>
        <dbReference type="SAM" id="Phobius"/>
    </source>
</evidence>
<name>A0A2A6ZME9_9FIRM</name>
<sequence length="92" mass="10579">MMSILKKIVLFPVSLFVAFLALMAKWLLTLSSYVVAPLMLYIFGCGIYTAYRQTWDQFFILLVAEFICFVLFFGATAITEDIGRFSEWLAEL</sequence>
<keyword evidence="1" id="KW-0472">Membrane</keyword>
<evidence type="ECO:0000313" key="6">
    <source>
        <dbReference type="Proteomes" id="UP000219901"/>
    </source>
</evidence>
<keyword evidence="1" id="KW-0812">Transmembrane</keyword>
<evidence type="ECO:0000313" key="4">
    <source>
        <dbReference type="EMBL" id="PDX81081.1"/>
    </source>
</evidence>
<reference evidence="6 7" key="1">
    <citation type="journal article" date="2017" name="Front. Microbiol.">
        <title>New Insights into the Diversity of the Genus Faecalibacterium.</title>
        <authorList>
            <person name="Benevides L."/>
            <person name="Burman S."/>
            <person name="Martin R."/>
            <person name="Robert V."/>
            <person name="Thomas M."/>
            <person name="Miquel S."/>
            <person name="Chain F."/>
            <person name="Sokol H."/>
            <person name="Bermudez-Humaran L.G."/>
            <person name="Morrison M."/>
            <person name="Langella P."/>
            <person name="Azevedo V.A."/>
            <person name="Chatel J.M."/>
            <person name="Soares S."/>
        </authorList>
    </citation>
    <scope>NUCLEOTIDE SEQUENCE [LARGE SCALE GENOMIC DNA]</scope>
    <source>
        <strain evidence="3 6">CNCM I 4546</strain>
        <strain evidence="4 7">CNCM I 4575</strain>
    </source>
</reference>
<dbReference type="Proteomes" id="UP000219901">
    <property type="component" value="Unassembled WGS sequence"/>
</dbReference>
<evidence type="ECO:0000313" key="5">
    <source>
        <dbReference type="EMBL" id="RAW51125.1"/>
    </source>
</evidence>
<feature type="transmembrane region" description="Helical" evidence="1">
    <location>
        <begin position="33"/>
        <end position="51"/>
    </location>
</feature>
<dbReference type="EMBL" id="NMTV01000010">
    <property type="protein sequence ID" value="PDX73828.1"/>
    <property type="molecule type" value="Genomic_DNA"/>
</dbReference>
<evidence type="ECO:0000313" key="7">
    <source>
        <dbReference type="Proteomes" id="UP000220005"/>
    </source>
</evidence>
<evidence type="ECO:0000313" key="9">
    <source>
        <dbReference type="Proteomes" id="UP000477010"/>
    </source>
</evidence>
<evidence type="ECO:0000313" key="2">
    <source>
        <dbReference type="EMBL" id="MSC81813.1"/>
    </source>
</evidence>
<evidence type="ECO:0000313" key="8">
    <source>
        <dbReference type="Proteomes" id="UP000251634"/>
    </source>
</evidence>
<evidence type="ECO:0000313" key="3">
    <source>
        <dbReference type="EMBL" id="PDX73828.1"/>
    </source>
</evidence>
<dbReference type="Proteomes" id="UP000251634">
    <property type="component" value="Unassembled WGS sequence"/>
</dbReference>